<keyword evidence="2" id="KW-1185">Reference proteome</keyword>
<dbReference type="EMBL" id="FNNG01000012">
    <property type="protein sequence ID" value="SDX51927.1"/>
    <property type="molecule type" value="Genomic_DNA"/>
</dbReference>
<evidence type="ECO:0000313" key="1">
    <source>
        <dbReference type="EMBL" id="SDX51927.1"/>
    </source>
</evidence>
<dbReference type="InterPro" id="IPR025984">
    <property type="entry name" value="DCTPP"/>
</dbReference>
<name>A0A1H3CCP7_9FIRM</name>
<proteinExistence type="predicted"/>
<dbReference type="GO" id="GO:0047429">
    <property type="term" value="F:nucleoside triphosphate diphosphatase activity"/>
    <property type="evidence" value="ECO:0007669"/>
    <property type="project" value="InterPro"/>
</dbReference>
<gene>
    <name evidence="1" type="ORF">SAMN05660923_02458</name>
</gene>
<dbReference type="Pfam" id="PF12643">
    <property type="entry name" value="MazG-like"/>
    <property type="match status" value="1"/>
</dbReference>
<accession>A0A1H3CCP7</accession>
<dbReference type="Proteomes" id="UP000198828">
    <property type="component" value="Unassembled WGS sequence"/>
</dbReference>
<evidence type="ECO:0000313" key="2">
    <source>
        <dbReference type="Proteomes" id="UP000198828"/>
    </source>
</evidence>
<organism evidence="1 2">
    <name type="scientific">Tepidimicrobium xylanilyticum</name>
    <dbReference type="NCBI Taxonomy" id="1123352"/>
    <lineage>
        <taxon>Bacteria</taxon>
        <taxon>Bacillati</taxon>
        <taxon>Bacillota</taxon>
        <taxon>Tissierellia</taxon>
        <taxon>Tissierellales</taxon>
        <taxon>Tepidimicrobiaceae</taxon>
        <taxon>Tepidimicrobium</taxon>
    </lineage>
</organism>
<dbReference type="RefSeq" id="WP_234949910.1">
    <property type="nucleotide sequence ID" value="NZ_FNNG01000012.1"/>
</dbReference>
<dbReference type="AlphaFoldDB" id="A0A1H3CCP7"/>
<sequence>MDQNNMDIIKNLRTIEWLKSEILSNIAQIYQLLSKGEDYIKEDIEDLIANMILLSYLLGKRLGIGYEDISSNLIDKIKLNILEGHKIEKWYGDLNELLVFLKSNRN</sequence>
<protein>
    <submittedName>
        <fullName evidence="1">MazG-like family protein</fullName>
    </submittedName>
</protein>
<dbReference type="GO" id="GO:0009143">
    <property type="term" value="P:nucleoside triphosphate catabolic process"/>
    <property type="evidence" value="ECO:0007669"/>
    <property type="project" value="InterPro"/>
</dbReference>
<reference evidence="1 2" key="1">
    <citation type="submission" date="2016-10" db="EMBL/GenBank/DDBJ databases">
        <authorList>
            <person name="de Groot N.N."/>
        </authorList>
    </citation>
    <scope>NUCLEOTIDE SEQUENCE [LARGE SCALE GENOMIC DNA]</scope>
    <source>
        <strain evidence="1 2">DSM 23310</strain>
    </source>
</reference>